<name>A0A0K1EJT0_CHOCO</name>
<evidence type="ECO:0000256" key="1">
    <source>
        <dbReference type="SAM" id="MobiDB-lite"/>
    </source>
</evidence>
<protein>
    <recommendedName>
        <fullName evidence="4">Carrier domain-containing protein</fullName>
    </recommendedName>
</protein>
<dbReference type="OrthoDB" id="8527261at2"/>
<evidence type="ECO:0008006" key="4">
    <source>
        <dbReference type="Google" id="ProtNLM"/>
    </source>
</evidence>
<organism evidence="2 3">
    <name type="scientific">Chondromyces crocatus</name>
    <dbReference type="NCBI Taxonomy" id="52"/>
    <lineage>
        <taxon>Bacteria</taxon>
        <taxon>Pseudomonadati</taxon>
        <taxon>Myxococcota</taxon>
        <taxon>Polyangia</taxon>
        <taxon>Polyangiales</taxon>
        <taxon>Polyangiaceae</taxon>
        <taxon>Chondromyces</taxon>
    </lineage>
</organism>
<dbReference type="AlphaFoldDB" id="A0A0K1EJT0"/>
<dbReference type="KEGG" id="ccro:CMC5_050130"/>
<evidence type="ECO:0000313" key="3">
    <source>
        <dbReference type="Proteomes" id="UP000067626"/>
    </source>
</evidence>
<gene>
    <name evidence="2" type="ORF">CMC5_050130</name>
</gene>
<dbReference type="SUPFAM" id="SSF47336">
    <property type="entry name" value="ACP-like"/>
    <property type="match status" value="1"/>
</dbReference>
<feature type="region of interest" description="Disordered" evidence="1">
    <location>
        <begin position="85"/>
        <end position="121"/>
    </location>
</feature>
<dbReference type="InterPro" id="IPR036736">
    <property type="entry name" value="ACP-like_sf"/>
</dbReference>
<proteinExistence type="predicted"/>
<dbReference type="Gene3D" id="1.10.1200.10">
    <property type="entry name" value="ACP-like"/>
    <property type="match status" value="1"/>
</dbReference>
<evidence type="ECO:0000313" key="2">
    <source>
        <dbReference type="EMBL" id="AKT40858.1"/>
    </source>
</evidence>
<keyword evidence="3" id="KW-1185">Reference proteome</keyword>
<dbReference type="EMBL" id="CP012159">
    <property type="protein sequence ID" value="AKT40858.1"/>
    <property type="molecule type" value="Genomic_DNA"/>
</dbReference>
<dbReference type="Proteomes" id="UP000067626">
    <property type="component" value="Chromosome"/>
</dbReference>
<accession>A0A0K1EJT0</accession>
<sequence length="121" mass="13014">MKAVQDQVRNLVLSVWTGPGGLSDEAPLLAGGVDAADLRTLATLVEEQFIIDVHEEEIDATHFGTVTRLAHFVNAKLTQLQTCRRGASGTWHDDAPPISCDLVSPSSRDPDDFQNSTESAA</sequence>
<reference evidence="2 3" key="1">
    <citation type="submission" date="2015-07" db="EMBL/GenBank/DDBJ databases">
        <title>Genome analysis of myxobacterium Chondromyces crocatus Cm c5 reveals a high potential for natural compound synthesis and the genetic basis for the loss of fruiting body formation.</title>
        <authorList>
            <person name="Zaburannyi N."/>
            <person name="Bunk B."/>
            <person name="Maier J."/>
            <person name="Overmann J."/>
            <person name="Mueller R."/>
        </authorList>
    </citation>
    <scope>NUCLEOTIDE SEQUENCE [LARGE SCALE GENOMIC DNA]</scope>
    <source>
        <strain evidence="2 3">Cm c5</strain>
    </source>
</reference>